<evidence type="ECO:0000259" key="4">
    <source>
        <dbReference type="Pfam" id="PF01420"/>
    </source>
</evidence>
<proteinExistence type="inferred from homology"/>
<dbReference type="InterPro" id="IPR052021">
    <property type="entry name" value="Type-I_RS_S_subunit"/>
</dbReference>
<keyword evidence="2" id="KW-0680">Restriction system</keyword>
<dbReference type="InterPro" id="IPR000055">
    <property type="entry name" value="Restrct_endonuc_typeI_TRD"/>
</dbReference>
<name>A0A1V9U673_9LACO</name>
<evidence type="ECO:0000256" key="3">
    <source>
        <dbReference type="ARBA" id="ARBA00023125"/>
    </source>
</evidence>
<dbReference type="Pfam" id="PF01420">
    <property type="entry name" value="Methylase_S"/>
    <property type="match status" value="2"/>
</dbReference>
<dbReference type="Gene3D" id="3.90.220.20">
    <property type="entry name" value="DNA methylase specificity domains"/>
    <property type="match status" value="2"/>
</dbReference>
<comment type="similarity">
    <text evidence="1">Belongs to the type-I restriction system S methylase family.</text>
</comment>
<dbReference type="GO" id="GO:0003677">
    <property type="term" value="F:DNA binding"/>
    <property type="evidence" value="ECO:0007669"/>
    <property type="project" value="UniProtKB-KW"/>
</dbReference>
<dbReference type="InterPro" id="IPR044946">
    <property type="entry name" value="Restrct_endonuc_typeI_TRD_sf"/>
</dbReference>
<evidence type="ECO:0000313" key="6">
    <source>
        <dbReference type="Proteomes" id="UP000192353"/>
    </source>
</evidence>
<dbReference type="GO" id="GO:0009307">
    <property type="term" value="P:DNA restriction-modification system"/>
    <property type="evidence" value="ECO:0007669"/>
    <property type="project" value="UniProtKB-KW"/>
</dbReference>
<dbReference type="Proteomes" id="UP000192353">
    <property type="component" value="Unassembled WGS sequence"/>
</dbReference>
<evidence type="ECO:0000313" key="5">
    <source>
        <dbReference type="EMBL" id="OQR25398.1"/>
    </source>
</evidence>
<gene>
    <name evidence="5" type="ORF">B6U37_04950</name>
</gene>
<dbReference type="CDD" id="cd17494">
    <property type="entry name" value="RMtype1_S_Sma198ORF994P-TRD2-CR2_like"/>
    <property type="match status" value="1"/>
</dbReference>
<dbReference type="AlphaFoldDB" id="A0A1V9U673"/>
<keyword evidence="3" id="KW-0238">DNA-binding</keyword>
<organism evidence="5 6">
    <name type="scientific">Ligilactobacillus salivarius</name>
    <dbReference type="NCBI Taxonomy" id="1624"/>
    <lineage>
        <taxon>Bacteria</taxon>
        <taxon>Bacillati</taxon>
        <taxon>Bacillota</taxon>
        <taxon>Bacilli</taxon>
        <taxon>Lactobacillales</taxon>
        <taxon>Lactobacillaceae</taxon>
        <taxon>Ligilactobacillus</taxon>
    </lineage>
</organism>
<dbReference type="RefSeq" id="WP_081515851.1">
    <property type="nucleotide sequence ID" value="NZ_NBEY01000041.1"/>
</dbReference>
<protein>
    <recommendedName>
        <fullName evidence="4">Type I restriction modification DNA specificity domain-containing protein</fullName>
    </recommendedName>
</protein>
<reference evidence="5 6" key="1">
    <citation type="submission" date="2017-03" db="EMBL/GenBank/DDBJ databases">
        <title>Phylogenomics and comparative genomics of Lactobacillus salivarius, a mammalian gut commensal.</title>
        <authorList>
            <person name="Harris H.M."/>
        </authorList>
    </citation>
    <scope>NUCLEOTIDE SEQUENCE [LARGE SCALE GENOMIC DNA]</scope>
    <source>
        <strain evidence="5 6">AH4231</strain>
    </source>
</reference>
<dbReference type="PANTHER" id="PTHR30408">
    <property type="entry name" value="TYPE-1 RESTRICTION ENZYME ECOKI SPECIFICITY PROTEIN"/>
    <property type="match status" value="1"/>
</dbReference>
<dbReference type="EMBL" id="NBEY01000041">
    <property type="protein sequence ID" value="OQR25398.1"/>
    <property type="molecule type" value="Genomic_DNA"/>
</dbReference>
<dbReference type="PANTHER" id="PTHR30408:SF12">
    <property type="entry name" value="TYPE I RESTRICTION ENZYME MJAVIII SPECIFICITY SUBUNIT"/>
    <property type="match status" value="1"/>
</dbReference>
<feature type="domain" description="Type I restriction modification DNA specificity" evidence="4">
    <location>
        <begin position="12"/>
        <end position="184"/>
    </location>
</feature>
<feature type="domain" description="Type I restriction modification DNA specificity" evidence="4">
    <location>
        <begin position="215"/>
        <end position="380"/>
    </location>
</feature>
<accession>A0A1V9U673</accession>
<comment type="caution">
    <text evidence="5">The sequence shown here is derived from an EMBL/GenBank/DDBJ whole genome shotgun (WGS) entry which is preliminary data.</text>
</comment>
<evidence type="ECO:0000256" key="2">
    <source>
        <dbReference type="ARBA" id="ARBA00022747"/>
    </source>
</evidence>
<sequence length="392" mass="44677">MFPTQFTGASFTWEQVKLEKIAAFSKGKDYSKLDLKRKGYPIFLYGQMYTDYRYKIVETSTYASLKKDAVVSNGNEIVIPSSGETSVDIARASWIAQKGIILGSDLNIIRPTSSVHPLFLALSLSNNQVKYNLAKVAQGNSIVHLYNNNLKKVNIYFPNIVEQNKIGNILNSISNCINLHEDHLQFLHSFKSFLLQKMFFDNDVPPLLRFNKFTEKWNQCRLNDHAIVTMGQSPNSKNYTNNQTDKILVQGNADLYKNKVLKRVFTTEITKTAVKNDILISVRAPVGDIARNQYESVVIGRGIASIKGNDFLYYQLEKMKNSGFWNKYIAGSTFESITGKDLKNAKIYTTNSDEERKIGNIFSSLTKIIQLQEHKIDSLKKLKQFLLQNMFI</sequence>
<evidence type="ECO:0000256" key="1">
    <source>
        <dbReference type="ARBA" id="ARBA00010923"/>
    </source>
</evidence>
<dbReference type="SUPFAM" id="SSF116734">
    <property type="entry name" value="DNA methylase specificity domain"/>
    <property type="match status" value="2"/>
</dbReference>